<name>A0A0K2CN74_9CAUD</name>
<feature type="transmembrane region" description="Helical" evidence="1">
    <location>
        <begin position="7"/>
        <end position="35"/>
    </location>
</feature>
<sequence length="124" mass="13013">MKKIMDAILVGLGVTAISAGIGAAGLSLVALLLILKPLLAILIGWVIGHGVAFVAGSFVAGALSTIFHTTITVSMLPSVFAGLSLISSFIRPVTENNDVTELQKGTDKVKNQWSKLRNNLRNSK</sequence>
<gene>
    <name evidence="2" type="ORF">JENST_113</name>
</gene>
<dbReference type="Proteomes" id="UP000208104">
    <property type="component" value="Segment"/>
</dbReference>
<dbReference type="KEGG" id="vg:26626061"/>
<protein>
    <submittedName>
        <fullName evidence="2">Uncharacterized protein</fullName>
    </submittedName>
</protein>
<proteinExistence type="predicted"/>
<accession>A0A0K2CN74</accession>
<reference evidence="2 3" key="1">
    <citation type="journal article" date="2015" name="Genome Announc.">
        <title>Genome Sequences of Five Additional Brevibacillus laterosporus Bacteriophages.</title>
        <authorList>
            <person name="Merrill B.D."/>
            <person name="Berg J.A."/>
            <person name="Graves K.A."/>
            <person name="Ward A.T."/>
            <person name="Hilton J.A."/>
            <person name="Wake B.N."/>
            <person name="Grose J.H."/>
            <person name="Breakwell D.P."/>
            <person name="Burnett S.H."/>
        </authorList>
    </citation>
    <scope>NUCLEOTIDE SEQUENCE [LARGE SCALE GENOMIC DNA]</scope>
</reference>
<organism evidence="2 3">
    <name type="scientific">Brevibacillus phage Jenst</name>
    <dbReference type="NCBI Taxonomy" id="1691954"/>
    <lineage>
        <taxon>Viruses</taxon>
        <taxon>Duplodnaviria</taxon>
        <taxon>Heunggongvirae</taxon>
        <taxon>Uroviricota</taxon>
        <taxon>Caudoviricetes</taxon>
        <taxon>Jenstvirus</taxon>
        <taxon>Jenstvirus jenst</taxon>
    </lineage>
</organism>
<keyword evidence="3" id="KW-1185">Reference proteome</keyword>
<evidence type="ECO:0000313" key="2">
    <source>
        <dbReference type="EMBL" id="ALA07242.1"/>
    </source>
</evidence>
<keyword evidence="1" id="KW-0812">Transmembrane</keyword>
<keyword evidence="1" id="KW-1133">Transmembrane helix</keyword>
<dbReference type="EMBL" id="KT151955">
    <property type="protein sequence ID" value="ALA07242.1"/>
    <property type="molecule type" value="Genomic_DNA"/>
</dbReference>
<evidence type="ECO:0000313" key="3">
    <source>
        <dbReference type="Proteomes" id="UP000208104"/>
    </source>
</evidence>
<feature type="transmembrane region" description="Helical" evidence="1">
    <location>
        <begin position="41"/>
        <end position="63"/>
    </location>
</feature>
<evidence type="ECO:0000256" key="1">
    <source>
        <dbReference type="SAM" id="Phobius"/>
    </source>
</evidence>
<dbReference type="RefSeq" id="YP_009199174.1">
    <property type="nucleotide sequence ID" value="NC_028805.1"/>
</dbReference>
<dbReference type="GeneID" id="26626061"/>
<keyword evidence="1" id="KW-0472">Membrane</keyword>